<dbReference type="InterPro" id="IPR010727">
    <property type="entry name" value="DUF1302"/>
</dbReference>
<dbReference type="AlphaFoldDB" id="A0A972NRL7"/>
<name>A0A972NRL7_9BURK</name>
<dbReference type="Proteomes" id="UP000655523">
    <property type="component" value="Unassembled WGS sequence"/>
</dbReference>
<dbReference type="Pfam" id="PF06980">
    <property type="entry name" value="DUF1302"/>
    <property type="match status" value="1"/>
</dbReference>
<proteinExistence type="predicted"/>
<accession>A0A972NRL7</accession>
<evidence type="ECO:0000313" key="2">
    <source>
        <dbReference type="EMBL" id="NPT57139.1"/>
    </source>
</evidence>
<feature type="signal peptide" evidence="1">
    <location>
        <begin position="1"/>
        <end position="32"/>
    </location>
</feature>
<keyword evidence="3" id="KW-1185">Reference proteome</keyword>
<comment type="caution">
    <text evidence="2">The sequence shown here is derived from an EMBL/GenBank/DDBJ whole genome shotgun (WGS) entry which is preliminary data.</text>
</comment>
<keyword evidence="1" id="KW-0732">Signal</keyword>
<evidence type="ECO:0000256" key="1">
    <source>
        <dbReference type="SAM" id="SignalP"/>
    </source>
</evidence>
<sequence>MRHVKRRLKSAHWRLGSTVACVLVAYTGSANAFPLTILPDWDINWDNTIAYNLGVRAQGINPSIGNNPLYSESDYKFPHAGDVVTNRVSDLMEFDASHEKQYGFRLSASFWKDFAYGGGVANHPGDAVFGVPYSALGSYSGNQYGSYTQRYYQQGGELLDAFGFWNFKLDGQPASLKVGRLTQYWGTALFFGTQGVSYGQNASDGIQGAATPGTQAKQLAIPRAQVLFETQLTPTTSVAAEYFFEYAASRFPEGGTYLGTAGFLFNGPNLLEGNIPRGADVKPNNGFHDDYGLKFSWSPKWLPGGTMGFYYRNLTETSPWVLLGVNPVTGATNYHLAYAPNVKLYGYSLDLPIGAYSAGLDVTYRHNTALNSGLGPLPSDPSGEAGARGDTLNVVANVLAGLSRSPLWDTGTAIAEVAFTQKLRTTSNSALYNGVGNAAACPTGSKWSGCSTNNSVAAAISFDPQWLQVVPGIDLDMPIFAEYGIFGNTPSLNGTYQGELIYTVGLHALIQQKYNVTLQYNGYHAHTSGGLTSFGPGGPAYYSGGNGPFFYNDKGWISLTLSAQF</sequence>
<feature type="chain" id="PRO_5038052862" evidence="1">
    <location>
        <begin position="33"/>
        <end position="565"/>
    </location>
</feature>
<dbReference type="RefSeq" id="WP_172167981.1">
    <property type="nucleotide sequence ID" value="NZ_WOEZ01000117.1"/>
</dbReference>
<reference evidence="2 3" key="1">
    <citation type="submission" date="2019-11" db="EMBL/GenBank/DDBJ databases">
        <title>Metabolism of dissolved organic matter in forest soils.</title>
        <authorList>
            <person name="Cyle K.T."/>
            <person name="Wilhelm R.C."/>
            <person name="Martinez C.E."/>
        </authorList>
    </citation>
    <scope>NUCLEOTIDE SEQUENCE [LARGE SCALE GENOMIC DNA]</scope>
    <source>
        <strain evidence="2 3">5N</strain>
    </source>
</reference>
<organism evidence="2 3">
    <name type="scientific">Paraburkholderia elongata</name>
    <dbReference type="NCBI Taxonomy" id="2675747"/>
    <lineage>
        <taxon>Bacteria</taxon>
        <taxon>Pseudomonadati</taxon>
        <taxon>Pseudomonadota</taxon>
        <taxon>Betaproteobacteria</taxon>
        <taxon>Burkholderiales</taxon>
        <taxon>Burkholderiaceae</taxon>
        <taxon>Paraburkholderia</taxon>
    </lineage>
</organism>
<dbReference type="EMBL" id="WOEZ01000117">
    <property type="protein sequence ID" value="NPT57139.1"/>
    <property type="molecule type" value="Genomic_DNA"/>
</dbReference>
<evidence type="ECO:0000313" key="3">
    <source>
        <dbReference type="Proteomes" id="UP000655523"/>
    </source>
</evidence>
<gene>
    <name evidence="2" type="ORF">GNZ13_21800</name>
</gene>
<protein>
    <submittedName>
        <fullName evidence="2">DUF1302 family protein</fullName>
    </submittedName>
</protein>